<dbReference type="AlphaFoldDB" id="A0AAE1C0Q9"/>
<dbReference type="PANTHER" id="PTHR31011">
    <property type="entry name" value="PROTEIN STB2-RELATED"/>
    <property type="match status" value="1"/>
</dbReference>
<proteinExistence type="predicted"/>
<gene>
    <name evidence="4" type="ORF">LTR78_006030</name>
</gene>
<feature type="compositionally biased region" description="Basic and acidic residues" evidence="2">
    <location>
        <begin position="584"/>
        <end position="607"/>
    </location>
</feature>
<reference evidence="4" key="1">
    <citation type="submission" date="2023-07" db="EMBL/GenBank/DDBJ databases">
        <title>Black Yeasts Isolated from many extreme environments.</title>
        <authorList>
            <person name="Coleine C."/>
            <person name="Stajich J.E."/>
            <person name="Selbmann L."/>
        </authorList>
    </citation>
    <scope>NUCLEOTIDE SEQUENCE</scope>
    <source>
        <strain evidence="4">CCFEE 5485</strain>
    </source>
</reference>
<dbReference type="InterPro" id="IPR038919">
    <property type="entry name" value="STB2/STB2"/>
</dbReference>
<comment type="caution">
    <text evidence="4">The sequence shown here is derived from an EMBL/GenBank/DDBJ whole genome shotgun (WGS) entry which is preliminary data.</text>
</comment>
<evidence type="ECO:0000313" key="4">
    <source>
        <dbReference type="EMBL" id="KAK3674183.1"/>
    </source>
</evidence>
<dbReference type="PANTHER" id="PTHR31011:SF2">
    <property type="entry name" value="PROTEIN STB2-RELATED"/>
    <property type="match status" value="1"/>
</dbReference>
<dbReference type="Proteomes" id="UP001274830">
    <property type="component" value="Unassembled WGS sequence"/>
</dbReference>
<feature type="region of interest" description="Disordered" evidence="2">
    <location>
        <begin position="480"/>
        <end position="516"/>
    </location>
</feature>
<dbReference type="EMBL" id="JAUTXT010000021">
    <property type="protein sequence ID" value="KAK3674183.1"/>
    <property type="molecule type" value="Genomic_DNA"/>
</dbReference>
<evidence type="ECO:0000256" key="2">
    <source>
        <dbReference type="SAM" id="MobiDB-lite"/>
    </source>
</evidence>
<keyword evidence="5" id="KW-1185">Reference proteome</keyword>
<accession>A0AAE1C0Q9</accession>
<name>A0AAE1C0Q9_9PEZI</name>
<evidence type="ECO:0000259" key="3">
    <source>
        <dbReference type="Pfam" id="PF25995"/>
    </source>
</evidence>
<sequence length="902" mass="99806">MSNAKGTRASVDDQGMRPRARSGATRPLTAPHSGTTSDGTRSREVSHLQAPLEVQPLPGPALKPGHQRFVLTDPAAFKYLEDDPSTTVLERRRELYGYECYVVEQWTTSRTHPTFVITTYTGNESNLVVVGVLSVPTDESTWSPRLRVYFKAINQYHARRQETPLGILMVTNLSGFPSSLTVIPVPNGDIRKHRFDFFVNENLKRLGCSGRVGLTMQPPSTATISKFHQLYRTSEKNELYKSVIELVKLAQSALMLFDKLEVDYSDGLLCDVTERAITDWWVEIGTDHYNTEPHDGILGPTTVAGLLGLLMGARNRLHAVGAPVGKDPFDVDSMKRGIGHFQKQQRITRTRRLDRRTLDRLHKATQKAAEHGGWSMPKVLKNTAAELSGKGGEMLVDAVGHRDRASIAEIETCDMERFVELIFGKTCKWLWRGKPMKKNKQESDGRHRLESNAALNSGLVFRHDQQGGFTWTARKSIAQGALPDDREMGDEVGSNADSDEQEEPKSGIMKRATGLPKAGLGKFKGAVGLKGHQHKVSMADNDSPVTPTTPVHDTAQAKKRPRFRRAHSSPLSSPTSPKSPPIDSRLEPVDELQHIRTADDLGPKDMRVSNVPFLGHSADASRTSLDVPPSYRDQHDSGGSGKHTGSSEQTSAQQSQTVTAEPSVAGSIYNGVDMNEVLPGGPETEKDVNQLLRRTLSLSHFISVQLEQHNDDGYPRHLSFSLAEDSVLTWSSVIPTGDDEDDEDEEYGPLDNDLRAQLIQQTLLTKQNQALHASLQQLQTTTSPWTQTQLSVLTTLLASTDTNGETLHEIHDPLVDQVQALQAHSESILRSEKERLEEGSKEIETFAAKLEYELNGLRGRVEDVEQGVNDFEKGVREVEQRVEGLEKQAGKQGGWFGDCCVS</sequence>
<feature type="domain" description="STB6-like N-terminal" evidence="3">
    <location>
        <begin position="67"/>
        <end position="206"/>
    </location>
</feature>
<feature type="compositionally biased region" description="Low complexity" evidence="2">
    <location>
        <begin position="644"/>
        <end position="659"/>
    </location>
</feature>
<organism evidence="4 5">
    <name type="scientific">Recurvomyces mirabilis</name>
    <dbReference type="NCBI Taxonomy" id="574656"/>
    <lineage>
        <taxon>Eukaryota</taxon>
        <taxon>Fungi</taxon>
        <taxon>Dikarya</taxon>
        <taxon>Ascomycota</taxon>
        <taxon>Pezizomycotina</taxon>
        <taxon>Dothideomycetes</taxon>
        <taxon>Dothideomycetidae</taxon>
        <taxon>Mycosphaerellales</taxon>
        <taxon>Teratosphaeriaceae</taxon>
        <taxon>Recurvomyces</taxon>
    </lineage>
</organism>
<dbReference type="GO" id="GO:0070822">
    <property type="term" value="C:Sin3-type complex"/>
    <property type="evidence" value="ECO:0007669"/>
    <property type="project" value="TreeGrafter"/>
</dbReference>
<evidence type="ECO:0000313" key="5">
    <source>
        <dbReference type="Proteomes" id="UP001274830"/>
    </source>
</evidence>
<feature type="region of interest" description="Disordered" evidence="2">
    <location>
        <begin position="531"/>
        <end position="662"/>
    </location>
</feature>
<protein>
    <recommendedName>
        <fullName evidence="3">STB6-like N-terminal domain-containing protein</fullName>
    </recommendedName>
</protein>
<feature type="region of interest" description="Disordered" evidence="2">
    <location>
        <begin position="1"/>
        <end position="47"/>
    </location>
</feature>
<feature type="compositionally biased region" description="Basic residues" evidence="2">
    <location>
        <begin position="557"/>
        <end position="567"/>
    </location>
</feature>
<dbReference type="Pfam" id="PF25995">
    <property type="entry name" value="STB6_N"/>
    <property type="match status" value="1"/>
</dbReference>
<feature type="coiled-coil region" evidence="1">
    <location>
        <begin position="861"/>
        <end position="888"/>
    </location>
</feature>
<dbReference type="InterPro" id="IPR059025">
    <property type="entry name" value="STB6_N"/>
</dbReference>
<evidence type="ECO:0000256" key="1">
    <source>
        <dbReference type="SAM" id="Coils"/>
    </source>
</evidence>
<keyword evidence="1" id="KW-0175">Coiled coil</keyword>